<dbReference type="EMBL" id="CM040459">
    <property type="protein sequence ID" value="MCI4379009.1"/>
    <property type="molecule type" value="Genomic_DNA"/>
</dbReference>
<proteinExistence type="predicted"/>
<gene>
    <name evidence="1" type="ORF">PGIGA_G00222900</name>
</gene>
<keyword evidence="2" id="KW-1185">Reference proteome</keyword>
<evidence type="ECO:0000313" key="2">
    <source>
        <dbReference type="Proteomes" id="UP000829447"/>
    </source>
</evidence>
<name>A0ACC5WJN4_PANGG</name>
<evidence type="ECO:0000313" key="1">
    <source>
        <dbReference type="EMBL" id="MCI4379009.1"/>
    </source>
</evidence>
<accession>A0ACC5WJN4</accession>
<comment type="caution">
    <text evidence="1">The sequence shown here is derived from an EMBL/GenBank/DDBJ whole genome shotgun (WGS) entry which is preliminary data.</text>
</comment>
<protein>
    <submittedName>
        <fullName evidence="1">Uncharacterized protein</fullName>
    </submittedName>
</protein>
<dbReference type="Proteomes" id="UP000829447">
    <property type="component" value="Linkage Group LG6"/>
</dbReference>
<organism evidence="1 2">
    <name type="scientific">Pangasianodon gigas</name>
    <name type="common">Mekong giant catfish</name>
    <name type="synonym">Pangasius gigas</name>
    <dbReference type="NCBI Taxonomy" id="30993"/>
    <lineage>
        <taxon>Eukaryota</taxon>
        <taxon>Metazoa</taxon>
        <taxon>Chordata</taxon>
        <taxon>Craniata</taxon>
        <taxon>Vertebrata</taxon>
        <taxon>Euteleostomi</taxon>
        <taxon>Actinopterygii</taxon>
        <taxon>Neopterygii</taxon>
        <taxon>Teleostei</taxon>
        <taxon>Ostariophysi</taxon>
        <taxon>Siluriformes</taxon>
        <taxon>Pangasiidae</taxon>
        <taxon>Pangasianodon</taxon>
    </lineage>
</organism>
<reference evidence="1 2" key="1">
    <citation type="journal article" date="2022" name="bioRxiv">
        <title>An ancient truncated duplication of the anti-Mullerian hormone receptor type 2 gene is a potential conserved master sex determinant in the Pangasiidae catfish family.</title>
        <authorList>
            <person name="Wen M."/>
            <person name="Pan Q."/>
            <person name="Jouanno E."/>
            <person name="Montfort J."/>
            <person name="Zahm M."/>
            <person name="Cabau C."/>
            <person name="Klopp C."/>
            <person name="Iampietro C."/>
            <person name="Roques C."/>
            <person name="Bouchez O."/>
            <person name="Castinel A."/>
            <person name="Donnadieu C."/>
            <person name="Parrinello H."/>
            <person name="Poncet C."/>
            <person name="Belmonte E."/>
            <person name="Gautier V."/>
            <person name="Avarre J.-C."/>
            <person name="Dugue R."/>
            <person name="Gustiano R."/>
            <person name="Ha T.T.T."/>
            <person name="Campet M."/>
            <person name="Sriphairoj K."/>
            <person name="Ribolli J."/>
            <person name="de Almeida F.L."/>
            <person name="Desvignes T."/>
            <person name="Postlethwait J.H."/>
            <person name="Bucao C.F."/>
            <person name="Robinson-Rechavi M."/>
            <person name="Bobe J."/>
            <person name="Herpin A."/>
            <person name="Guiguen Y."/>
        </authorList>
    </citation>
    <scope>NUCLEOTIDE SEQUENCE [LARGE SCALE GENOMIC DNA]</scope>
    <source>
        <strain evidence="1">YG-Dec2019</strain>
    </source>
</reference>
<sequence length="577" mass="64507">MRKTIPLQDQRWIASTLYHGGRLPSGLKLWYEPPVPSLIYHQAPLPDRFFTHRLLVWMPYHLWKVRLLCSVCGKQLTSYGIHKRARRVLDIDRYACDIRVICLLRERTLGNSPTTLARQLKENHGEEWLHHLAHYMEECAVFADRPSFLPVAFQEPPEPIEVPTSKWLLTIYGKDIISCLDHIKASITSTFGTILKMDSTKKITKKLAGHARGTAQWMSSVGNERGQILISVLTAQEGPGLDSMVSGLVSRYQQTGVAPPVLLYVDSGCCVDKGQSKLQTRFGGWPNLNIRLDIWHFLRRLATGCTTDAHPLYPTFKTRLSACIFEWDPHDIALLRRAKREQLEDERLPLVTDDLVNRRISRKELALYCRLRTRGVEATVHLIDHLLQELKEEKGRDLMGDRTAASLATKPSSLITYAGEVVHCINTNSLKVFGRKYIPSFRPPSKYTGELIGVDYLLAQSVDPDSEATDQLLEEVNVDEQEDEGFKEDLSDDPTLTSLLEDLTTTAARIHPAASSAPPAAASSSSQPSAASSSALPATTSTDMSTTPPGISAPDSPTQVPEETLVCKYHSIRKVIV</sequence>